<dbReference type="SUPFAM" id="SSF143011">
    <property type="entry name" value="RelE-like"/>
    <property type="match status" value="1"/>
</dbReference>
<sequence length="72" mass="7925">MKLLIEAQALKALMKMPRADAMALRDKLKAFAADPNGTHPWAKAFGGGMGRIRHGDWRAVYRLDGETVTVVC</sequence>
<dbReference type="EMBL" id="VITT01000004">
    <property type="protein sequence ID" value="TWB63413.1"/>
    <property type="molecule type" value="Genomic_DNA"/>
</dbReference>
<dbReference type="InterPro" id="IPR035093">
    <property type="entry name" value="RelE/ParE_toxin_dom_sf"/>
</dbReference>
<gene>
    <name evidence="1" type="ORF">FBZ92_104168</name>
</gene>
<name>A0A560IWH9_9PROT</name>
<proteinExistence type="predicted"/>
<evidence type="ECO:0000313" key="1">
    <source>
        <dbReference type="EMBL" id="TWB63413.1"/>
    </source>
</evidence>
<dbReference type="Gene3D" id="3.30.2310.20">
    <property type="entry name" value="RelE-like"/>
    <property type="match status" value="1"/>
</dbReference>
<reference evidence="1 2" key="1">
    <citation type="submission" date="2019-06" db="EMBL/GenBank/DDBJ databases">
        <title>Genomic Encyclopedia of Type Strains, Phase IV (KMG-V): Genome sequencing to study the core and pangenomes of soil and plant-associated prokaryotes.</title>
        <authorList>
            <person name="Whitman W."/>
        </authorList>
    </citation>
    <scope>NUCLEOTIDE SEQUENCE [LARGE SCALE GENOMIC DNA]</scope>
    <source>
        <strain evidence="1 2">BR 11140</strain>
    </source>
</reference>
<evidence type="ECO:0000313" key="2">
    <source>
        <dbReference type="Proteomes" id="UP000318050"/>
    </source>
</evidence>
<dbReference type="Proteomes" id="UP000318050">
    <property type="component" value="Unassembled WGS sequence"/>
</dbReference>
<comment type="caution">
    <text evidence="1">The sequence shown here is derived from an EMBL/GenBank/DDBJ whole genome shotgun (WGS) entry which is preliminary data.</text>
</comment>
<dbReference type="AlphaFoldDB" id="A0A560IWH9"/>
<organism evidence="1 2">
    <name type="scientific">Nitrospirillum amazonense</name>
    <dbReference type="NCBI Taxonomy" id="28077"/>
    <lineage>
        <taxon>Bacteria</taxon>
        <taxon>Pseudomonadati</taxon>
        <taxon>Pseudomonadota</taxon>
        <taxon>Alphaproteobacteria</taxon>
        <taxon>Rhodospirillales</taxon>
        <taxon>Azospirillaceae</taxon>
        <taxon>Nitrospirillum</taxon>
    </lineage>
</organism>
<accession>A0A560IWH9</accession>
<dbReference type="OrthoDB" id="428094at2"/>
<protein>
    <submittedName>
        <fullName evidence="1">mRNA interferase RelE/StbE</fullName>
    </submittedName>
</protein>